<dbReference type="Gene3D" id="3.30.240.20">
    <property type="entry name" value="bsu07140 like domains"/>
    <property type="match status" value="2"/>
</dbReference>
<evidence type="ECO:0000256" key="2">
    <source>
        <dbReference type="ARBA" id="ARBA00006448"/>
    </source>
</evidence>
<comment type="similarity">
    <text evidence="2">Belongs to the UPF0702 family.</text>
</comment>
<feature type="transmembrane region" description="Helical" evidence="7">
    <location>
        <begin position="6"/>
        <end position="25"/>
    </location>
</feature>
<dbReference type="InterPro" id="IPR007353">
    <property type="entry name" value="DUF421"/>
</dbReference>
<feature type="transmembrane region" description="Helical" evidence="7">
    <location>
        <begin position="58"/>
        <end position="78"/>
    </location>
</feature>
<dbReference type="InterPro" id="IPR023090">
    <property type="entry name" value="UPF0702_alpha/beta_dom_sf"/>
</dbReference>
<keyword evidence="5 7" id="KW-1133">Transmembrane helix</keyword>
<evidence type="ECO:0000256" key="1">
    <source>
        <dbReference type="ARBA" id="ARBA00004651"/>
    </source>
</evidence>
<keyword evidence="3" id="KW-1003">Cell membrane</keyword>
<evidence type="ECO:0000256" key="4">
    <source>
        <dbReference type="ARBA" id="ARBA00022692"/>
    </source>
</evidence>
<dbReference type="InterPro" id="IPR048454">
    <property type="entry name" value="YetF_N"/>
</dbReference>
<organism evidence="10 11">
    <name type="scientific">Salicibibacter cibarius</name>
    <dbReference type="NCBI Taxonomy" id="2743000"/>
    <lineage>
        <taxon>Bacteria</taxon>
        <taxon>Bacillati</taxon>
        <taxon>Bacillota</taxon>
        <taxon>Bacilli</taxon>
        <taxon>Bacillales</taxon>
        <taxon>Bacillaceae</taxon>
        <taxon>Salicibibacter</taxon>
    </lineage>
</organism>
<evidence type="ECO:0000259" key="8">
    <source>
        <dbReference type="Pfam" id="PF04239"/>
    </source>
</evidence>
<evidence type="ECO:0000313" key="10">
    <source>
        <dbReference type="EMBL" id="QQK76170.1"/>
    </source>
</evidence>
<sequence length="224" mass="25903">MNLLSTAIELSVGFIALLVLLKILGKSTFSQLTPFDFISALILGDLIGNAIYEDEANIGWILFAIAVWGTLILLIEWCTQKFRWTRGALEGKPSILIRDGQIERQEMKKNKIDMNQMLQLLRKEKVFSLREVAYAILESDGTMSVLKKTKYEMPTISDMNLPLKPVYLPVTLINDGQVDWENLSKSGHSEEWLLNHLQKHNIDRYKDIFYFEWKKDEGVYLEKM</sequence>
<dbReference type="GO" id="GO:0005886">
    <property type="term" value="C:plasma membrane"/>
    <property type="evidence" value="ECO:0007669"/>
    <property type="project" value="UniProtKB-SubCell"/>
</dbReference>
<feature type="domain" description="YetF C-terminal" evidence="8">
    <location>
        <begin position="80"/>
        <end position="214"/>
    </location>
</feature>
<proteinExistence type="inferred from homology"/>
<comment type="subcellular location">
    <subcellularLocation>
        <location evidence="1">Cell membrane</location>
        <topology evidence="1">Multi-pass membrane protein</topology>
    </subcellularLocation>
</comment>
<dbReference type="AlphaFoldDB" id="A0A7T6Z392"/>
<accession>A0A7T6Z392</accession>
<gene>
    <name evidence="10" type="ORF">HUG15_11780</name>
</gene>
<keyword evidence="4 7" id="KW-0812">Transmembrane</keyword>
<evidence type="ECO:0000256" key="7">
    <source>
        <dbReference type="SAM" id="Phobius"/>
    </source>
</evidence>
<keyword evidence="11" id="KW-1185">Reference proteome</keyword>
<evidence type="ECO:0000259" key="9">
    <source>
        <dbReference type="Pfam" id="PF20730"/>
    </source>
</evidence>
<dbReference type="KEGG" id="scia:HUG15_11780"/>
<dbReference type="RefSeq" id="WP_200123304.1">
    <property type="nucleotide sequence ID" value="NZ_CP054705.1"/>
</dbReference>
<feature type="domain" description="YetF-like N-terminal transmembrane" evidence="9">
    <location>
        <begin position="4"/>
        <end position="77"/>
    </location>
</feature>
<evidence type="ECO:0000256" key="3">
    <source>
        <dbReference type="ARBA" id="ARBA00022475"/>
    </source>
</evidence>
<evidence type="ECO:0000313" key="11">
    <source>
        <dbReference type="Proteomes" id="UP000595823"/>
    </source>
</evidence>
<dbReference type="EMBL" id="CP054705">
    <property type="protein sequence ID" value="QQK76170.1"/>
    <property type="molecule type" value="Genomic_DNA"/>
</dbReference>
<reference evidence="10 11" key="1">
    <citation type="submission" date="2020-06" db="EMBL/GenBank/DDBJ databases">
        <title>Genomic analysis of Salicibibacter sp. NKC5-3.</title>
        <authorList>
            <person name="Oh Y.J."/>
        </authorList>
    </citation>
    <scope>NUCLEOTIDE SEQUENCE [LARGE SCALE GENOMIC DNA]</scope>
    <source>
        <strain evidence="10 11">NKC5-3</strain>
    </source>
</reference>
<dbReference type="PANTHER" id="PTHR34582">
    <property type="entry name" value="UPF0702 TRANSMEMBRANE PROTEIN YCAP"/>
    <property type="match status" value="1"/>
</dbReference>
<evidence type="ECO:0000256" key="5">
    <source>
        <dbReference type="ARBA" id="ARBA00022989"/>
    </source>
</evidence>
<dbReference type="Proteomes" id="UP000595823">
    <property type="component" value="Chromosome"/>
</dbReference>
<evidence type="ECO:0000256" key="6">
    <source>
        <dbReference type="ARBA" id="ARBA00023136"/>
    </source>
</evidence>
<dbReference type="Pfam" id="PF20730">
    <property type="entry name" value="YetF_N"/>
    <property type="match status" value="1"/>
</dbReference>
<name>A0A7T6Z392_9BACI</name>
<dbReference type="Pfam" id="PF04239">
    <property type="entry name" value="DUF421"/>
    <property type="match status" value="1"/>
</dbReference>
<dbReference type="PANTHER" id="PTHR34582:SF5">
    <property type="entry name" value="UPF0702 TRANSMEMBRANE PROTEIN YETF"/>
    <property type="match status" value="1"/>
</dbReference>
<keyword evidence="6 7" id="KW-0472">Membrane</keyword>
<protein>
    <submittedName>
        <fullName evidence="10">DUF421 domain-containing protein</fullName>
    </submittedName>
</protein>